<dbReference type="Proteomes" id="UP001500689">
    <property type="component" value="Unassembled WGS sequence"/>
</dbReference>
<comment type="caution">
    <text evidence="1">The sequence shown here is derived from an EMBL/GenBank/DDBJ whole genome shotgun (WGS) entry which is preliminary data.</text>
</comment>
<reference evidence="2" key="1">
    <citation type="journal article" date="2019" name="Int. J. Syst. Evol. Microbiol.">
        <title>The Global Catalogue of Microorganisms (GCM) 10K type strain sequencing project: providing services to taxonomists for standard genome sequencing and annotation.</title>
        <authorList>
            <consortium name="The Broad Institute Genomics Platform"/>
            <consortium name="The Broad Institute Genome Sequencing Center for Infectious Disease"/>
            <person name="Wu L."/>
            <person name="Ma J."/>
        </authorList>
    </citation>
    <scope>NUCLEOTIDE SEQUENCE [LARGE SCALE GENOMIC DNA]</scope>
    <source>
        <strain evidence="2">JCM 16898</strain>
    </source>
</reference>
<gene>
    <name evidence="1" type="ORF">GCM10022222_09570</name>
</gene>
<name>A0ABP6V4G2_9PSEU</name>
<dbReference type="EMBL" id="BAAAZN010000001">
    <property type="protein sequence ID" value="GAA3528617.1"/>
    <property type="molecule type" value="Genomic_DNA"/>
</dbReference>
<protein>
    <submittedName>
        <fullName evidence="1">Uncharacterized protein</fullName>
    </submittedName>
</protein>
<sequence length="184" mass="19810">MSLQHDIFSTPQALRSLSTTRVSTSAELRGSTPEIGSLRSQIACHRPLRTQAPAVEETVGPAQPDRAGDHGAQVLVVWLRPAQPERSASEFIAALADFADRLGESGFFAGCLGFEVGLPHHFRTLGVVPAFHTVAGFAAITRVSATRIAILRTRRAVAAKRYERPRAGPKGCLVTRCLTDWVVG</sequence>
<organism evidence="1 2">
    <name type="scientific">Amycolatopsis ultiminotia</name>
    <dbReference type="NCBI Taxonomy" id="543629"/>
    <lineage>
        <taxon>Bacteria</taxon>
        <taxon>Bacillati</taxon>
        <taxon>Actinomycetota</taxon>
        <taxon>Actinomycetes</taxon>
        <taxon>Pseudonocardiales</taxon>
        <taxon>Pseudonocardiaceae</taxon>
        <taxon>Amycolatopsis</taxon>
    </lineage>
</organism>
<evidence type="ECO:0000313" key="1">
    <source>
        <dbReference type="EMBL" id="GAA3528617.1"/>
    </source>
</evidence>
<keyword evidence="2" id="KW-1185">Reference proteome</keyword>
<accession>A0ABP6V4G2</accession>
<proteinExistence type="predicted"/>
<evidence type="ECO:0000313" key="2">
    <source>
        <dbReference type="Proteomes" id="UP001500689"/>
    </source>
</evidence>